<dbReference type="EMBL" id="CP097463">
    <property type="protein sequence ID" value="WAX57491.1"/>
    <property type="molecule type" value="Genomic_DNA"/>
</dbReference>
<dbReference type="Gene3D" id="3.30.830.10">
    <property type="entry name" value="Metalloenzyme, LuxS/M16 peptidase-like"/>
    <property type="match status" value="2"/>
</dbReference>
<feature type="domain" description="Peptidase M16 C-terminal" evidence="4">
    <location>
        <begin position="190"/>
        <end position="369"/>
    </location>
</feature>
<sequence length="445" mass="47330">MSSSRTARPVDRAVTRRLPATGGGVITRTVLPGGLRVVSEAMPGVRSVSVGVWVPVGSRDETSTLAGTSHFLEHLLFKGTATRSALDIASAMDAVGGEFNAFTEKEHTCFYATVLDRDLPLAVDIIADVVLNATITAQDVDVERSVVLEEIAMRDDDPADLVHDEFAAALHGDTPLGRPILGSVESIAGLTRRQIAGYYRRRYVPEAMVVSVAGNVAHAEVVRLLRRAFAGHLQPGRAPAPLRPSRIEVTDLPVRPTHVVAEDSEQANLLLGVHGVTRHDPRRWASGVLSAALGGGMSSRLFQKIREQRGLAYSVYTFNTGYSDSGQFGVYAGCQPGKADEVLGLMIAELDAAARGSLTAEEIARGKGQMRGSIVLGLEDSGSRMSRIGKSELAYGDVMGMDELLQRVDSVTPADVAAVAADLLGRPRCLTVVGPFGDHDFDGAL</sequence>
<dbReference type="Pfam" id="PF05193">
    <property type="entry name" value="Peptidase_M16_C"/>
    <property type="match status" value="1"/>
</dbReference>
<evidence type="ECO:0000313" key="6">
    <source>
        <dbReference type="Proteomes" id="UP001164693"/>
    </source>
</evidence>
<name>A0ABY7JY48_9ACTN</name>
<dbReference type="InterPro" id="IPR011765">
    <property type="entry name" value="Pept_M16_N"/>
</dbReference>
<keyword evidence="6" id="KW-1185">Reference proteome</keyword>
<gene>
    <name evidence="5" type="ORF">M6B22_01685</name>
</gene>
<dbReference type="InterPro" id="IPR007863">
    <property type="entry name" value="Peptidase_M16_C"/>
</dbReference>
<dbReference type="PROSITE" id="PS00143">
    <property type="entry name" value="INSULINASE"/>
    <property type="match status" value="1"/>
</dbReference>
<evidence type="ECO:0000256" key="2">
    <source>
        <dbReference type="RuleBase" id="RU004447"/>
    </source>
</evidence>
<dbReference type="SUPFAM" id="SSF63411">
    <property type="entry name" value="LuxS/MPP-like metallohydrolase"/>
    <property type="match status" value="2"/>
</dbReference>
<organism evidence="5 6">
    <name type="scientific">Jatrophihabitans cynanchi</name>
    <dbReference type="NCBI Taxonomy" id="2944128"/>
    <lineage>
        <taxon>Bacteria</taxon>
        <taxon>Bacillati</taxon>
        <taxon>Actinomycetota</taxon>
        <taxon>Actinomycetes</taxon>
        <taxon>Jatrophihabitantales</taxon>
        <taxon>Jatrophihabitantaceae</taxon>
        <taxon>Jatrophihabitans</taxon>
    </lineage>
</organism>
<dbReference type="Pfam" id="PF00675">
    <property type="entry name" value="Peptidase_M16"/>
    <property type="match status" value="1"/>
</dbReference>
<evidence type="ECO:0000259" key="3">
    <source>
        <dbReference type="Pfam" id="PF00675"/>
    </source>
</evidence>
<protein>
    <submittedName>
        <fullName evidence="5">Insulinase family protein</fullName>
    </submittedName>
</protein>
<reference evidence="5" key="1">
    <citation type="submission" date="2022-05" db="EMBL/GenBank/DDBJ databases">
        <title>Jatrophihabitans sp. SB3-54 whole genome sequence.</title>
        <authorList>
            <person name="Suh M.K."/>
            <person name="Eom M.K."/>
            <person name="Kim J.S."/>
            <person name="Kim H.S."/>
            <person name="Do H.E."/>
            <person name="Shin Y.K."/>
            <person name="Lee J.-S."/>
        </authorList>
    </citation>
    <scope>NUCLEOTIDE SEQUENCE</scope>
    <source>
        <strain evidence="5">SB3-54</strain>
    </source>
</reference>
<dbReference type="InterPro" id="IPR001431">
    <property type="entry name" value="Pept_M16_Zn_BS"/>
</dbReference>
<evidence type="ECO:0000313" key="5">
    <source>
        <dbReference type="EMBL" id="WAX57491.1"/>
    </source>
</evidence>
<proteinExistence type="inferred from homology"/>
<dbReference type="PANTHER" id="PTHR11851">
    <property type="entry name" value="METALLOPROTEASE"/>
    <property type="match status" value="1"/>
</dbReference>
<evidence type="ECO:0000259" key="4">
    <source>
        <dbReference type="Pfam" id="PF05193"/>
    </source>
</evidence>
<feature type="domain" description="Peptidase M16 N-terminal" evidence="3">
    <location>
        <begin position="36"/>
        <end position="182"/>
    </location>
</feature>
<dbReference type="PANTHER" id="PTHR11851:SF49">
    <property type="entry name" value="MITOCHONDRIAL-PROCESSING PEPTIDASE SUBUNIT ALPHA"/>
    <property type="match status" value="1"/>
</dbReference>
<evidence type="ECO:0000256" key="1">
    <source>
        <dbReference type="ARBA" id="ARBA00007261"/>
    </source>
</evidence>
<dbReference type="RefSeq" id="WP_269444032.1">
    <property type="nucleotide sequence ID" value="NZ_CP097463.1"/>
</dbReference>
<dbReference type="Proteomes" id="UP001164693">
    <property type="component" value="Chromosome"/>
</dbReference>
<dbReference type="InterPro" id="IPR011249">
    <property type="entry name" value="Metalloenz_LuxS/M16"/>
</dbReference>
<comment type="similarity">
    <text evidence="1 2">Belongs to the peptidase M16 family.</text>
</comment>
<accession>A0ABY7JY48</accession>
<dbReference type="InterPro" id="IPR050361">
    <property type="entry name" value="MPP/UQCRC_Complex"/>
</dbReference>